<comment type="caution">
    <text evidence="1">The sequence shown here is derived from an EMBL/GenBank/DDBJ whole genome shotgun (WGS) entry which is preliminary data.</text>
</comment>
<proteinExistence type="predicted"/>
<evidence type="ECO:0000313" key="2">
    <source>
        <dbReference type="Proteomes" id="UP000684084"/>
    </source>
</evidence>
<evidence type="ECO:0000313" key="1">
    <source>
        <dbReference type="EMBL" id="CAB5381276.1"/>
    </source>
</evidence>
<dbReference type="Proteomes" id="UP000684084">
    <property type="component" value="Unassembled WGS sequence"/>
</dbReference>
<sequence length="89" mass="10517">MSQRRELTEFEREEIIGLWKGGHKQITASSRSRRPPKLTERSIRHLVRTLKEDRQQSLEEMTKKFSESLSISVSPNTIKRTLHFESFFG</sequence>
<reference evidence="1" key="1">
    <citation type="submission" date="2020-05" db="EMBL/GenBank/DDBJ databases">
        <authorList>
            <person name="Rincon C."/>
            <person name="Sanders R I."/>
            <person name="Robbins C."/>
            <person name="Chaturvedi A."/>
        </authorList>
    </citation>
    <scope>NUCLEOTIDE SEQUENCE</scope>
    <source>
        <strain evidence="1">CHB12</strain>
    </source>
</reference>
<protein>
    <recommendedName>
        <fullName evidence="3">Transposase Tc1-like domain-containing protein</fullName>
    </recommendedName>
</protein>
<dbReference type="OrthoDB" id="2393464at2759"/>
<gene>
    <name evidence="1" type="ORF">CHRIB12_LOCUS17428</name>
</gene>
<evidence type="ECO:0008006" key="3">
    <source>
        <dbReference type="Google" id="ProtNLM"/>
    </source>
</evidence>
<accession>A0A916ECZ4</accession>
<organism evidence="1 2">
    <name type="scientific">Rhizophagus irregularis</name>
    <dbReference type="NCBI Taxonomy" id="588596"/>
    <lineage>
        <taxon>Eukaryota</taxon>
        <taxon>Fungi</taxon>
        <taxon>Fungi incertae sedis</taxon>
        <taxon>Mucoromycota</taxon>
        <taxon>Glomeromycotina</taxon>
        <taxon>Glomeromycetes</taxon>
        <taxon>Glomerales</taxon>
        <taxon>Glomeraceae</taxon>
        <taxon>Rhizophagus</taxon>
    </lineage>
</organism>
<dbReference type="EMBL" id="CAGKOT010000044">
    <property type="protein sequence ID" value="CAB5381276.1"/>
    <property type="molecule type" value="Genomic_DNA"/>
</dbReference>
<name>A0A916ECZ4_9GLOM</name>
<dbReference type="AlphaFoldDB" id="A0A916ECZ4"/>